<dbReference type="InterPro" id="IPR011890">
    <property type="entry name" value="SMC_prok"/>
</dbReference>
<keyword evidence="3 7" id="KW-0547">Nucleotide-binding</keyword>
<dbReference type="GO" id="GO:0003677">
    <property type="term" value="F:DNA binding"/>
    <property type="evidence" value="ECO:0007669"/>
    <property type="project" value="UniProtKB-UniRule"/>
</dbReference>
<name>A0A1R4KCD6_9LACT</name>
<dbReference type="InterPro" id="IPR010935">
    <property type="entry name" value="SMC_hinge"/>
</dbReference>
<dbReference type="RefSeq" id="WP_087059506.1">
    <property type="nucleotide sequence ID" value="NZ_FUKW01000132.1"/>
</dbReference>
<feature type="compositionally biased region" description="Basic and acidic residues" evidence="8">
    <location>
        <begin position="739"/>
        <end position="748"/>
    </location>
</feature>
<dbReference type="SUPFAM" id="SSF75553">
    <property type="entry name" value="Smc hinge domain"/>
    <property type="match status" value="1"/>
</dbReference>
<evidence type="ECO:0000256" key="3">
    <source>
        <dbReference type="ARBA" id="ARBA00022741"/>
    </source>
</evidence>
<dbReference type="FunFam" id="3.40.50.300:FF:000984">
    <property type="entry name" value="Chromosome partition protein Smc"/>
    <property type="match status" value="1"/>
</dbReference>
<feature type="compositionally biased region" description="Basic and acidic residues" evidence="8">
    <location>
        <begin position="719"/>
        <end position="732"/>
    </location>
</feature>
<feature type="binding site" evidence="7">
    <location>
        <begin position="32"/>
        <end position="39"/>
    </location>
    <ligand>
        <name>ATP</name>
        <dbReference type="ChEBI" id="CHEBI:30616"/>
    </ligand>
</feature>
<evidence type="ECO:0000256" key="2">
    <source>
        <dbReference type="ARBA" id="ARBA00022490"/>
    </source>
</evidence>
<dbReference type="InterPro" id="IPR036277">
    <property type="entry name" value="SMC_hinge_sf"/>
</dbReference>
<dbReference type="NCBIfam" id="TIGR02168">
    <property type="entry name" value="SMC_prok_B"/>
    <property type="match status" value="1"/>
</dbReference>
<dbReference type="Pfam" id="PF02463">
    <property type="entry name" value="SMC_N"/>
    <property type="match status" value="2"/>
</dbReference>
<keyword evidence="2 7" id="KW-0963">Cytoplasm</keyword>
<dbReference type="GO" id="GO:0006260">
    <property type="term" value="P:DNA replication"/>
    <property type="evidence" value="ECO:0007669"/>
    <property type="project" value="UniProtKB-UniRule"/>
</dbReference>
<dbReference type="Gene3D" id="3.40.50.300">
    <property type="entry name" value="P-loop containing nucleotide triphosphate hydrolases"/>
    <property type="match status" value="2"/>
</dbReference>
<dbReference type="InterPro" id="IPR024704">
    <property type="entry name" value="SMC"/>
</dbReference>
<evidence type="ECO:0000256" key="6">
    <source>
        <dbReference type="ARBA" id="ARBA00023125"/>
    </source>
</evidence>
<dbReference type="CDD" id="cd03278">
    <property type="entry name" value="ABC_SMC_barmotin"/>
    <property type="match status" value="2"/>
</dbReference>
<dbReference type="Pfam" id="PF06470">
    <property type="entry name" value="SMC_hinge"/>
    <property type="match status" value="1"/>
</dbReference>
<comment type="subunit">
    <text evidence="7">Homodimer.</text>
</comment>
<feature type="coiled-coil region" evidence="7">
    <location>
        <begin position="346"/>
        <end position="489"/>
    </location>
</feature>
<evidence type="ECO:0000256" key="7">
    <source>
        <dbReference type="HAMAP-Rule" id="MF_01894"/>
    </source>
</evidence>
<evidence type="ECO:0000259" key="9">
    <source>
        <dbReference type="SMART" id="SM00968"/>
    </source>
</evidence>
<evidence type="ECO:0000313" key="10">
    <source>
        <dbReference type="EMBL" id="SJN41898.1"/>
    </source>
</evidence>
<dbReference type="Gene3D" id="1.20.1060.20">
    <property type="match status" value="1"/>
</dbReference>
<dbReference type="Proteomes" id="UP000195611">
    <property type="component" value="Unassembled WGS sequence"/>
</dbReference>
<comment type="function">
    <text evidence="7">Required for chromosome condensation and partitioning.</text>
</comment>
<feature type="compositionally biased region" description="Polar residues" evidence="8">
    <location>
        <begin position="749"/>
        <end position="758"/>
    </location>
</feature>
<reference evidence="10 11" key="1">
    <citation type="submission" date="2017-02" db="EMBL/GenBank/DDBJ databases">
        <authorList>
            <person name="Peterson S.W."/>
        </authorList>
    </citation>
    <scope>NUCLEOTIDE SEQUENCE [LARGE SCALE GENOMIC DNA]</scope>
    <source>
        <strain evidence="10 11">42ea</strain>
    </source>
</reference>
<dbReference type="GO" id="GO:0005694">
    <property type="term" value="C:chromosome"/>
    <property type="evidence" value="ECO:0007669"/>
    <property type="project" value="InterPro"/>
</dbReference>
<dbReference type="PANTHER" id="PTHR43977">
    <property type="entry name" value="STRUCTURAL MAINTENANCE OF CHROMOSOMES PROTEIN 3"/>
    <property type="match status" value="1"/>
</dbReference>
<organism evidence="10 11">
    <name type="scientific">Marinilactibacillus psychrotolerans 42ea</name>
    <dbReference type="NCBI Taxonomy" id="1255609"/>
    <lineage>
        <taxon>Bacteria</taxon>
        <taxon>Bacillati</taxon>
        <taxon>Bacillota</taxon>
        <taxon>Bacilli</taxon>
        <taxon>Lactobacillales</taxon>
        <taxon>Carnobacteriaceae</taxon>
        <taxon>Marinilactibacillus</taxon>
    </lineage>
</organism>
<dbReference type="InterPro" id="IPR003395">
    <property type="entry name" value="RecF/RecN/SMC_N"/>
</dbReference>
<sequence length="1187" mass="134982">MQLKRLELKGFKSFADKTTLEFNDGVTAVVGPNGSGKSNIIEAIRWVMGEQSAKNLRGGRMHDIIFSGTDSRKSVNIAEVTLVLDNQDGFLPVDFEEVSVTRRINRNGESDYFMNKQSCRLKDIVDLFMDSGLGKESFSIISQGQVEAIFNSKAEDRRSIFEEAAGVFKYKMRKQSAERKLEDTQDNLDRVQDILYELDAQVEPLRIQSDLAKSYLEQKEELTGIDISFTVMKIQQLQQTVEKNQEKLSVVTVDLTELTQSIDQDNHSLQNYKFDHLKLEQQREEIQNQLLQIVQSIERTESALTLYAEKEKHKEAFVTEKKASIKRLDEQKATITAKLDSVLTKLKNLSEKESYLNSQIKEKQAQKDRLEGNREEAIENLRTTYIDLMQEQTTLKNEQTYLERQLQQQAISKEKVSRNSVKTNQELQELEKQVSAKAELHSKLKKEVDDLLVSFQSTKEQLNELTHSIDNKEVRLNQSQSKLQQALAKRTTLLEMQENYAGYFAGVKAVMKQKATLTGIVGTVADLIEVPKSYVEAIDTVLSSSSQFIVVEDEKSGREAIQHLKTTRSGRATFLPLTTIKSRLIRSDIKEAAQRIPGFIGVASELIHFNERVANILENLLGNTIVAESLEAANAIARTVNYRYRVVSLQGDMMNAGGSMTGGGGKRSSNSHLFSQKKELKDLNIFIDEAEKTVDLRRKELSKEKDTLTSLSNTLEEIRTNGEEKRVEEKQLQNELNSVEEKRTRLSREQQALSYESSQVEKEYSASQKRLEEISSEKQLIEEQMDKQKKEMTELSAEKEDIESQKILIQTELESLIKNLQSVNEQQAAVKAEVTHFKNQKTQIEENVTLLHADLTAYEAGEHFGSKEELQQQLLDYKQKNKQLREKETTLKSNIQEIEALQTQVEDRLIAKQADKQKLSDLKAKIEIESSRADVSLDHLLAYLSEEYGMSFEEAKLEAPMELSEEEAQKKVKLLKKGIEELGPVNIGAIEEYKKVFERFTFLSDQQQDLLEAKAKLYDTMDQMDTEVAKRFKETFDQIKEQFTLVFPRMFGGGKAELRLTDPQNLLTSGVEIVAQPPGKNLQSLSLLSGGERALTAISLLFAIIQVRPIPFCILDEAEAALDEANVSRFGKYLQNFSMNTQFIVITHRKGTMEEADSLYGVTMREKGVSKLVSVRLKDVEEIEGIS</sequence>
<evidence type="ECO:0000313" key="11">
    <source>
        <dbReference type="Proteomes" id="UP000195611"/>
    </source>
</evidence>
<accession>A0A1R4KCD6</accession>
<dbReference type="InterPro" id="IPR027417">
    <property type="entry name" value="P-loop_NTPase"/>
</dbReference>
<keyword evidence="4 7" id="KW-0067">ATP-binding</keyword>
<protein>
    <recommendedName>
        <fullName evidence="7">Chromosome partition protein Smc</fullName>
    </recommendedName>
</protein>
<keyword evidence="6 7" id="KW-0238">DNA-binding</keyword>
<evidence type="ECO:0000256" key="5">
    <source>
        <dbReference type="ARBA" id="ARBA00023054"/>
    </source>
</evidence>
<proteinExistence type="inferred from homology"/>
<dbReference type="Gene3D" id="3.30.70.1620">
    <property type="match status" value="1"/>
</dbReference>
<dbReference type="GO" id="GO:0005737">
    <property type="term" value="C:cytoplasm"/>
    <property type="evidence" value="ECO:0007669"/>
    <property type="project" value="UniProtKB-SubCell"/>
</dbReference>
<dbReference type="PIRSF" id="PIRSF005719">
    <property type="entry name" value="SMC"/>
    <property type="match status" value="1"/>
</dbReference>
<comment type="similarity">
    <text evidence="7">Belongs to the SMC family.</text>
</comment>
<dbReference type="EMBL" id="FUKW01000132">
    <property type="protein sequence ID" value="SJN41898.1"/>
    <property type="molecule type" value="Genomic_DNA"/>
</dbReference>
<dbReference type="SMART" id="SM00968">
    <property type="entry name" value="SMC_hinge"/>
    <property type="match status" value="1"/>
</dbReference>
<dbReference type="GO" id="GO:0007062">
    <property type="term" value="P:sister chromatid cohesion"/>
    <property type="evidence" value="ECO:0007669"/>
    <property type="project" value="InterPro"/>
</dbReference>
<comment type="domain">
    <text evidence="7">Contains large globular domains required for ATP hydrolysis at each terminus and a third globular domain forming a flexible hinge near the middle of the molecule. These domains are separated by coiled-coil structures.</text>
</comment>
<gene>
    <name evidence="7" type="primary">smc</name>
    <name evidence="10" type="ORF">FM115_09155</name>
</gene>
<dbReference type="GO" id="GO:0005524">
    <property type="term" value="F:ATP binding"/>
    <property type="evidence" value="ECO:0007669"/>
    <property type="project" value="UniProtKB-UniRule"/>
</dbReference>
<comment type="subcellular location">
    <subcellularLocation>
        <location evidence="1 7">Cytoplasm</location>
    </subcellularLocation>
</comment>
<feature type="coiled-coil region" evidence="7">
    <location>
        <begin position="167"/>
        <end position="201"/>
    </location>
</feature>
<dbReference type="HAMAP" id="MF_01894">
    <property type="entry name" value="Smc_prok"/>
    <property type="match status" value="1"/>
</dbReference>
<feature type="coiled-coil region" evidence="7">
    <location>
        <begin position="867"/>
        <end position="904"/>
    </location>
</feature>
<dbReference type="GO" id="GO:0016887">
    <property type="term" value="F:ATP hydrolysis activity"/>
    <property type="evidence" value="ECO:0007669"/>
    <property type="project" value="InterPro"/>
</dbReference>
<keyword evidence="5 7" id="KW-0175">Coiled coil</keyword>
<dbReference type="FunFam" id="3.40.50.300:FF:000901">
    <property type="entry name" value="Chromosome partition protein Smc"/>
    <property type="match status" value="1"/>
</dbReference>
<feature type="domain" description="SMC hinge" evidence="9">
    <location>
        <begin position="518"/>
        <end position="637"/>
    </location>
</feature>
<dbReference type="GO" id="GO:0030261">
    <property type="term" value="P:chromosome condensation"/>
    <property type="evidence" value="ECO:0007669"/>
    <property type="project" value="InterPro"/>
</dbReference>
<dbReference type="GO" id="GO:0007059">
    <property type="term" value="P:chromosome segregation"/>
    <property type="evidence" value="ECO:0007669"/>
    <property type="project" value="UniProtKB-UniRule"/>
</dbReference>
<feature type="region of interest" description="Disordered" evidence="8">
    <location>
        <begin position="719"/>
        <end position="759"/>
    </location>
</feature>
<feature type="coiled-coil region" evidence="7">
    <location>
        <begin position="269"/>
        <end position="303"/>
    </location>
</feature>
<feature type="region of interest" description="Disordered" evidence="8">
    <location>
        <begin position="775"/>
        <end position="797"/>
    </location>
</feature>
<evidence type="ECO:0000256" key="1">
    <source>
        <dbReference type="ARBA" id="ARBA00004496"/>
    </source>
</evidence>
<evidence type="ECO:0000256" key="4">
    <source>
        <dbReference type="ARBA" id="ARBA00022840"/>
    </source>
</evidence>
<dbReference type="AlphaFoldDB" id="A0A1R4KCD6"/>
<dbReference type="SUPFAM" id="SSF52540">
    <property type="entry name" value="P-loop containing nucleoside triphosphate hydrolases"/>
    <property type="match status" value="1"/>
</dbReference>
<evidence type="ECO:0000256" key="8">
    <source>
        <dbReference type="SAM" id="MobiDB-lite"/>
    </source>
</evidence>